<evidence type="ECO:0000256" key="1">
    <source>
        <dbReference type="ARBA" id="ARBA00004613"/>
    </source>
</evidence>
<evidence type="ECO:0000256" key="4">
    <source>
        <dbReference type="SAM" id="MobiDB-lite"/>
    </source>
</evidence>
<dbReference type="PANTHER" id="PTHR17103">
    <property type="entry name" value="NEUREXOPHILIN"/>
    <property type="match status" value="1"/>
</dbReference>
<protein>
    <submittedName>
        <fullName evidence="6">AF4/FMR2 family member 4-like isoform X1</fullName>
    </submittedName>
</protein>
<feature type="compositionally biased region" description="Low complexity" evidence="4">
    <location>
        <begin position="333"/>
        <end position="344"/>
    </location>
</feature>
<dbReference type="InterPro" id="IPR010450">
    <property type="entry name" value="Nxph"/>
</dbReference>
<dbReference type="InterPro" id="IPR026845">
    <property type="entry name" value="NXPH/NXPE"/>
</dbReference>
<feature type="region of interest" description="Disordered" evidence="4">
    <location>
        <begin position="263"/>
        <end position="312"/>
    </location>
</feature>
<evidence type="ECO:0000256" key="2">
    <source>
        <dbReference type="ARBA" id="ARBA00008118"/>
    </source>
</evidence>
<name>A0AAJ7X5Z0_PETMA</name>
<accession>A0AAJ7X5Z0</accession>
<evidence type="ECO:0000313" key="6">
    <source>
        <dbReference type="RefSeq" id="XP_032822485.1"/>
    </source>
</evidence>
<dbReference type="Pfam" id="PF06312">
    <property type="entry name" value="Neurexophilin"/>
    <property type="match status" value="2"/>
</dbReference>
<dbReference type="GO" id="GO:0005102">
    <property type="term" value="F:signaling receptor binding"/>
    <property type="evidence" value="ECO:0007669"/>
    <property type="project" value="TreeGrafter"/>
</dbReference>
<dbReference type="GO" id="GO:0005576">
    <property type="term" value="C:extracellular region"/>
    <property type="evidence" value="ECO:0007669"/>
    <property type="project" value="UniProtKB-SubCell"/>
</dbReference>
<proteinExistence type="inferred from homology"/>
<dbReference type="AlphaFoldDB" id="A0AAJ7X5Z0"/>
<keyword evidence="3" id="KW-0964">Secreted</keyword>
<reference evidence="6" key="1">
    <citation type="submission" date="2025-08" db="UniProtKB">
        <authorList>
            <consortium name="RefSeq"/>
        </authorList>
    </citation>
    <scope>IDENTIFICATION</scope>
    <source>
        <tissue evidence="6">Sperm</tissue>
    </source>
</reference>
<sequence>MTMCTRSRRLWRIAVLLLIFFLLLQLLLPTRILVSSSLESRGDPGWVSQPCGTHKGNFSASCVEHVPLLLISASAALTVAESGLSSLVATDDLSATGSSVVVAAATADGSPSSATLSAAGDKITSAGRAIATKSSSTALVAAATESSPSSAAISSTASSSSSVISMHRRRLRAVHVHGFSQGAGSSAAPDPGGRPRKLFSWGDFSASIRTSRLQVLITAKMVDHGNGSVSVHFRHNATGRGSVSVSLGPPTVPLCLTPHRPLTSQWRQQQQQERQNHQQQQQCSDNQQWGHNQQNQQQQRAESKAPRDGEPFRCRVEYEKVDRALKSVPCAQPRRSGPASLSPGPGLGPGHSAGSVPGPGSSCYREQVQSHVSWICSKPISAFCIYVAFQGANYRLAHKVCPDLHMVRTPSG</sequence>
<dbReference type="RefSeq" id="XP_032822485.1">
    <property type="nucleotide sequence ID" value="XM_032966594.1"/>
</dbReference>
<comment type="subcellular location">
    <subcellularLocation>
        <location evidence="1">Secreted</location>
    </subcellularLocation>
</comment>
<organism evidence="5 6">
    <name type="scientific">Petromyzon marinus</name>
    <name type="common">Sea lamprey</name>
    <dbReference type="NCBI Taxonomy" id="7757"/>
    <lineage>
        <taxon>Eukaryota</taxon>
        <taxon>Metazoa</taxon>
        <taxon>Chordata</taxon>
        <taxon>Craniata</taxon>
        <taxon>Vertebrata</taxon>
        <taxon>Cyclostomata</taxon>
        <taxon>Hyperoartia</taxon>
        <taxon>Petromyzontiformes</taxon>
        <taxon>Petromyzontidae</taxon>
        <taxon>Petromyzon</taxon>
    </lineage>
</organism>
<dbReference type="Proteomes" id="UP001318040">
    <property type="component" value="Chromosome 2"/>
</dbReference>
<evidence type="ECO:0000313" key="5">
    <source>
        <dbReference type="Proteomes" id="UP001318040"/>
    </source>
</evidence>
<dbReference type="KEGG" id="pmrn:116949363"/>
<gene>
    <name evidence="6" type="primary">LOC116949363</name>
</gene>
<evidence type="ECO:0000256" key="3">
    <source>
        <dbReference type="ARBA" id="ARBA00022525"/>
    </source>
</evidence>
<feature type="region of interest" description="Disordered" evidence="4">
    <location>
        <begin position="327"/>
        <end position="362"/>
    </location>
</feature>
<keyword evidence="5" id="KW-1185">Reference proteome</keyword>
<comment type="similarity">
    <text evidence="2">Belongs to the neurexophilin family.</text>
</comment>
<feature type="compositionally biased region" description="Low complexity" evidence="4">
    <location>
        <begin position="265"/>
        <end position="299"/>
    </location>
</feature>
<feature type="compositionally biased region" description="Basic and acidic residues" evidence="4">
    <location>
        <begin position="301"/>
        <end position="312"/>
    </location>
</feature>